<keyword evidence="1" id="KW-0175">Coiled coil</keyword>
<evidence type="ECO:0000259" key="3">
    <source>
        <dbReference type="PROSITE" id="PS50878"/>
    </source>
</evidence>
<feature type="region of interest" description="Disordered" evidence="2">
    <location>
        <begin position="1017"/>
        <end position="1036"/>
    </location>
</feature>
<dbReference type="Proteomes" id="UP000629468">
    <property type="component" value="Unassembled WGS sequence"/>
</dbReference>
<evidence type="ECO:0000313" key="5">
    <source>
        <dbReference type="Proteomes" id="UP000629468"/>
    </source>
</evidence>
<dbReference type="SUPFAM" id="SSF56672">
    <property type="entry name" value="DNA/RNA polymerases"/>
    <property type="match status" value="1"/>
</dbReference>
<dbReference type="CDD" id="cd01650">
    <property type="entry name" value="RT_nLTR_like"/>
    <property type="match status" value="1"/>
</dbReference>
<dbReference type="InterPro" id="IPR036691">
    <property type="entry name" value="Endo/exonu/phosph_ase_sf"/>
</dbReference>
<dbReference type="EMBL" id="JABXXO010000003">
    <property type="protein sequence ID" value="KAF7783138.1"/>
    <property type="molecule type" value="Genomic_DNA"/>
</dbReference>
<gene>
    <name evidence="4" type="ORF">Agabi119p4_2514</name>
</gene>
<feature type="domain" description="Reverse transcriptase" evidence="3">
    <location>
        <begin position="395"/>
        <end position="654"/>
    </location>
</feature>
<dbReference type="Gene3D" id="3.30.420.10">
    <property type="entry name" value="Ribonuclease H-like superfamily/Ribonuclease H"/>
    <property type="match status" value="1"/>
</dbReference>
<comment type="caution">
    <text evidence="4">The sequence shown here is derived from an EMBL/GenBank/DDBJ whole genome shotgun (WGS) entry which is preliminary data.</text>
</comment>
<sequence>MLGDFNTTEDTIDRNNGELDPIETTTALHNLKETLALVDGWRQTFPHEKAYTLQHRSNGHRSRLDRIYMTPAILELADDWCIKYPPITSDHKMVSTRIAHTDAPHIGKGRWAIPNHIAKNRTFLKDIEEKGKELLATAREIKNGNKERSQTSNAQTLWAQWKTNTIENARKKAKKKSSYIDNLGKYLEKQIKKLNNDGNEETPQKKDTIADLENQRMDLEKEKAISRKRKSTAQFRLEGESISNYWIKLNKEAKPRDTLKKLRKPNTTANPDENQYESRSEHMAEVAKDYHNNLQSLDIDPEETLELRANNIREITQLNIPKLPNFHKANLAEKISIKEVEEALSSTANRKAAGLDGIPYETYKLLRKRNTNLKKEKRLGFDIGEMLAIVFNNVAEHGIIVENSELNAGWMCPIYKKNDKRDIANYRPITVLNTDYKLMAKTLQAKLALAAPQIIHHQQAGFMKGRSIFDHIKTIQAVVEYSDTIESEDWNGLVVALDQEKAYDKIRHDYLWEILRKLNLPERFIKTIQEMYKGAKTQVMINGFLSSKFEITRGVRQGDPLSCLLFNIAIEPLAYMIRNSPLEGLKIPKMEENLKALLFADDTTVFLSNKDSYDTLITILDNWCAAAGAKFNKNKTEIIPFGSQEYKDYVRAHRKTNDTSTVIPESTKINNEGELTRILGAWFGNPNSTQPWTNILDKTNAKISTWKKSCPTLEGTRLINWMETMSSSQFLTKAQGMPVDIEKKLTKMTKELTWGSARAKIRMDLMVQPVRLGGRKVPDVKSRNFAIDLTDLQSFLDQNNKRTWSYIVEDNMRQAWDEKQHNESNDPRINPLIQKWPKGKAKRKLMKMSKKILETANKAHLRIEIDKASDELKRDMPIWHHPILKPGEKQDNNSKKSRHLRKTHKINTVGDAQSLAILSNHEARKIGPGCPCEECYLIENETGCTTLDECIEHAKKLLNKIDTKWKPLANHTIRIPASTSILNAPHNPQAQYNTKAKIVQKSNTSNSLNDIFRVLRDKDHKNKNKKTSPSRNNIPHSQVELAYTDGSCENNGYQDARAGSGAHFPANPRKDIAVRVPGPDHSNQIGELLRIRNPEPNHTTTKK</sequence>
<proteinExistence type="predicted"/>
<feature type="coiled-coil region" evidence="1">
    <location>
        <begin position="202"/>
        <end position="229"/>
    </location>
</feature>
<dbReference type="PANTHER" id="PTHR19446">
    <property type="entry name" value="REVERSE TRANSCRIPTASES"/>
    <property type="match status" value="1"/>
</dbReference>
<dbReference type="GO" id="GO:0003676">
    <property type="term" value="F:nucleic acid binding"/>
    <property type="evidence" value="ECO:0007669"/>
    <property type="project" value="InterPro"/>
</dbReference>
<dbReference type="AlphaFoldDB" id="A0A8H7KKC3"/>
<dbReference type="Gene3D" id="3.60.10.10">
    <property type="entry name" value="Endonuclease/exonuclease/phosphatase"/>
    <property type="match status" value="1"/>
</dbReference>
<dbReference type="Pfam" id="PF00078">
    <property type="entry name" value="RVT_1"/>
    <property type="match status" value="1"/>
</dbReference>
<dbReference type="InterPro" id="IPR036397">
    <property type="entry name" value="RNaseH_sf"/>
</dbReference>
<reference evidence="4 5" key="1">
    <citation type="journal article" name="Sci. Rep.">
        <title>Telomere-to-telomere assembled and centromere annotated genomes of the two main subspecies of the button mushroom Agaricus bisporus reveal especially polymorphic chromosome ends.</title>
        <authorList>
            <person name="Sonnenberg A.S.M."/>
            <person name="Sedaghat-Telgerd N."/>
            <person name="Lavrijssen B."/>
            <person name="Ohm R.A."/>
            <person name="Hendrickx P.M."/>
            <person name="Scholtmeijer K."/>
            <person name="Baars J.J.P."/>
            <person name="van Peer A."/>
        </authorList>
    </citation>
    <scope>NUCLEOTIDE SEQUENCE [LARGE SCALE GENOMIC DNA]</scope>
    <source>
        <strain evidence="4 5">H119_p4</strain>
    </source>
</reference>
<accession>A0A8H7KKC3</accession>
<dbReference type="SUPFAM" id="SSF56219">
    <property type="entry name" value="DNase I-like"/>
    <property type="match status" value="1"/>
</dbReference>
<evidence type="ECO:0000256" key="2">
    <source>
        <dbReference type="SAM" id="MobiDB-lite"/>
    </source>
</evidence>
<dbReference type="PROSITE" id="PS50878">
    <property type="entry name" value="RT_POL"/>
    <property type="match status" value="1"/>
</dbReference>
<dbReference type="InterPro" id="IPR000477">
    <property type="entry name" value="RT_dom"/>
</dbReference>
<organism evidence="4 5">
    <name type="scientific">Agaricus bisporus var. burnettii</name>
    <dbReference type="NCBI Taxonomy" id="192524"/>
    <lineage>
        <taxon>Eukaryota</taxon>
        <taxon>Fungi</taxon>
        <taxon>Dikarya</taxon>
        <taxon>Basidiomycota</taxon>
        <taxon>Agaricomycotina</taxon>
        <taxon>Agaricomycetes</taxon>
        <taxon>Agaricomycetidae</taxon>
        <taxon>Agaricales</taxon>
        <taxon>Agaricineae</taxon>
        <taxon>Agaricaceae</taxon>
        <taxon>Agaricus</taxon>
    </lineage>
</organism>
<evidence type="ECO:0000313" key="4">
    <source>
        <dbReference type="EMBL" id="KAF7783138.1"/>
    </source>
</evidence>
<protein>
    <recommendedName>
        <fullName evidence="3">Reverse transcriptase domain-containing protein</fullName>
    </recommendedName>
</protein>
<evidence type="ECO:0000256" key="1">
    <source>
        <dbReference type="SAM" id="Coils"/>
    </source>
</evidence>
<name>A0A8H7KKC3_AGABI</name>
<dbReference type="InterPro" id="IPR043502">
    <property type="entry name" value="DNA/RNA_pol_sf"/>
</dbReference>